<feature type="compositionally biased region" description="Polar residues" evidence="1">
    <location>
        <begin position="180"/>
        <end position="198"/>
    </location>
</feature>
<proteinExistence type="predicted"/>
<feature type="compositionally biased region" description="Basic and acidic residues" evidence="1">
    <location>
        <begin position="56"/>
        <end position="88"/>
    </location>
</feature>
<sequence>MGNVLCCCFDGGDEESDPLLKGSSQSGQKSVASRRRDGTLSPDPRPTSPGTLAQSRIDRDDADDQQHQDDGAEYTEKRLIERAKREQRTNAVLQAKQHQRADRAAALAEERNRKLEQRARRQDDVQRDKDERRKRLGLAPSGFAADNVSIHSEDSVQSFSSTRTTKSTSTSMSRASQRSNASTSALPGSTRISPSNSLLDMESAIPDGMSSAAAGVQSATPVAGGAPVEAADPDAPEVLTIDAGIILDQGDAQATDSKAATETDATEEAALQHDSTLTVDEQLEELQSTLVDPAQEVTLAELAPAPHMLDLAGESAAVDDEARGDSAATTEETVAELQSSLVDPALEVTLSELGHASEESTLAPVDSSAEQEPTAAEEESSEAAEPLSN</sequence>
<dbReference type="RefSeq" id="XP_004363550.1">
    <property type="nucleotide sequence ID" value="XM_004363493.2"/>
</dbReference>
<protein>
    <submittedName>
        <fullName evidence="2">Uncharacterized protein</fullName>
    </submittedName>
</protein>
<feature type="compositionally biased region" description="Polar residues" evidence="1">
    <location>
        <begin position="22"/>
        <end position="31"/>
    </location>
</feature>
<dbReference type="AlphaFoldDB" id="A0A0D2WNW0"/>
<feature type="region of interest" description="Disordered" evidence="1">
    <location>
        <begin position="317"/>
        <end position="337"/>
    </location>
</feature>
<dbReference type="InParanoid" id="A0A0D2WNW0"/>
<evidence type="ECO:0000313" key="2">
    <source>
        <dbReference type="EMBL" id="KJE92950.1"/>
    </source>
</evidence>
<organism evidence="2 3">
    <name type="scientific">Capsaspora owczarzaki (strain ATCC 30864)</name>
    <dbReference type="NCBI Taxonomy" id="595528"/>
    <lineage>
        <taxon>Eukaryota</taxon>
        <taxon>Filasterea</taxon>
        <taxon>Capsaspora</taxon>
    </lineage>
</organism>
<feature type="compositionally biased region" description="Basic and acidic residues" evidence="1">
    <location>
        <begin position="99"/>
        <end position="133"/>
    </location>
</feature>
<feature type="region of interest" description="Disordered" evidence="1">
    <location>
        <begin position="252"/>
        <end position="275"/>
    </location>
</feature>
<reference evidence="3" key="1">
    <citation type="submission" date="2011-02" db="EMBL/GenBank/DDBJ databases">
        <title>The Genome Sequence of Capsaspora owczarzaki ATCC 30864.</title>
        <authorList>
            <person name="Russ C."/>
            <person name="Cuomo C."/>
            <person name="Burger G."/>
            <person name="Gray M.W."/>
            <person name="Holland P.W.H."/>
            <person name="King N."/>
            <person name="Lang F.B.F."/>
            <person name="Roger A.J."/>
            <person name="Ruiz-Trillo I."/>
            <person name="Young S.K."/>
            <person name="Zeng Q."/>
            <person name="Gargeya S."/>
            <person name="Alvarado L."/>
            <person name="Berlin A."/>
            <person name="Chapman S.B."/>
            <person name="Chen Z."/>
            <person name="Freedman E."/>
            <person name="Gellesch M."/>
            <person name="Goldberg J."/>
            <person name="Griggs A."/>
            <person name="Gujja S."/>
            <person name="Heilman E."/>
            <person name="Heiman D."/>
            <person name="Howarth C."/>
            <person name="Mehta T."/>
            <person name="Neiman D."/>
            <person name="Pearson M."/>
            <person name="Roberts A."/>
            <person name="Saif S."/>
            <person name="Shea T."/>
            <person name="Shenoy N."/>
            <person name="Sisk P."/>
            <person name="Stolte C."/>
            <person name="Sykes S."/>
            <person name="White J."/>
            <person name="Yandava C."/>
            <person name="Haas B."/>
            <person name="Nusbaum C."/>
            <person name="Birren B."/>
        </authorList>
    </citation>
    <scope>NUCLEOTIDE SEQUENCE</scope>
    <source>
        <strain evidence="3">ATCC 30864</strain>
    </source>
</reference>
<feature type="compositionally biased region" description="Low complexity" evidence="1">
    <location>
        <begin position="158"/>
        <end position="179"/>
    </location>
</feature>
<name>A0A0D2WNW0_CAPO3</name>
<evidence type="ECO:0000256" key="1">
    <source>
        <dbReference type="SAM" id="MobiDB-lite"/>
    </source>
</evidence>
<feature type="compositionally biased region" description="Polar residues" evidence="1">
    <location>
        <begin position="327"/>
        <end position="337"/>
    </location>
</feature>
<feature type="region of interest" description="Disordered" evidence="1">
    <location>
        <begin position="13"/>
        <end position="203"/>
    </location>
</feature>
<accession>A0A0D2WNW0</accession>
<evidence type="ECO:0000313" key="3">
    <source>
        <dbReference type="Proteomes" id="UP000008743"/>
    </source>
</evidence>
<dbReference type="Proteomes" id="UP000008743">
    <property type="component" value="Unassembled WGS sequence"/>
</dbReference>
<feature type="region of interest" description="Disordered" evidence="1">
    <location>
        <begin position="349"/>
        <end position="389"/>
    </location>
</feature>
<keyword evidence="3" id="KW-1185">Reference proteome</keyword>
<dbReference type="EMBL" id="KE346364">
    <property type="protein sequence ID" value="KJE92950.1"/>
    <property type="molecule type" value="Genomic_DNA"/>
</dbReference>
<gene>
    <name evidence="2" type="ORF">CAOG_003822</name>
</gene>